<gene>
    <name evidence="1" type="ORF">C7H61_07030</name>
</gene>
<dbReference type="OrthoDB" id="1442510at2"/>
<organism evidence="1 2">
    <name type="scientific">Mesoflavibacter zeaxanthinifaciens subsp. sabulilitoris</name>
    <dbReference type="NCBI Taxonomy" id="1520893"/>
    <lineage>
        <taxon>Bacteria</taxon>
        <taxon>Pseudomonadati</taxon>
        <taxon>Bacteroidota</taxon>
        <taxon>Flavobacteriia</taxon>
        <taxon>Flavobacteriales</taxon>
        <taxon>Flavobacteriaceae</taxon>
        <taxon>Mesoflavibacter</taxon>
    </lineage>
</organism>
<dbReference type="RefSeq" id="WP_106678407.1">
    <property type="nucleotide sequence ID" value="NZ_JACHWV010000007.1"/>
</dbReference>
<name>A0A2T1NEY3_9FLAO</name>
<proteinExistence type="predicted"/>
<dbReference type="Proteomes" id="UP000238430">
    <property type="component" value="Unassembled WGS sequence"/>
</dbReference>
<accession>A0A2T1NEY3</accession>
<comment type="caution">
    <text evidence="1">The sequence shown here is derived from an EMBL/GenBank/DDBJ whole genome shotgun (WGS) entry which is preliminary data.</text>
</comment>
<evidence type="ECO:0000313" key="2">
    <source>
        <dbReference type="Proteomes" id="UP000238430"/>
    </source>
</evidence>
<keyword evidence="2" id="KW-1185">Reference proteome</keyword>
<evidence type="ECO:0000313" key="1">
    <source>
        <dbReference type="EMBL" id="PSG91002.1"/>
    </source>
</evidence>
<dbReference type="EMBL" id="PXOT01000022">
    <property type="protein sequence ID" value="PSG91002.1"/>
    <property type="molecule type" value="Genomic_DNA"/>
</dbReference>
<protein>
    <submittedName>
        <fullName evidence="1">Uncharacterized protein</fullName>
    </submittedName>
</protein>
<reference evidence="1 2" key="1">
    <citation type="submission" date="2018-03" db="EMBL/GenBank/DDBJ databases">
        <title>Mesoflavibacter sp. HG37 and Mesoflavibacter sp. HG96 sp.nov., two marine bacteria isolated from seawater of Western Pacific Ocean.</title>
        <authorList>
            <person name="Cheng H."/>
            <person name="Wu Y.-H."/>
            <person name="Guo L.-L."/>
            <person name="Xu X.-W."/>
        </authorList>
    </citation>
    <scope>NUCLEOTIDE SEQUENCE [LARGE SCALE GENOMIC DNA]</scope>
    <source>
        <strain evidence="1 2">KCTC 42117</strain>
    </source>
</reference>
<dbReference type="AlphaFoldDB" id="A0A2T1NEY3"/>
<sequence length="124" mass="13861">MKISATNKIISWLSVVSLAFLLLVSPCKVRNFFQAELGLPQTEVSNKNKSTFSSYSCDNLEVNVIKLSTSKSNSKQIAIFPDVLNYNFALVENITVDTKLQAAQTTSTAPLPLYILYQNFKDYL</sequence>